<dbReference type="CDD" id="cd06257">
    <property type="entry name" value="DnaJ"/>
    <property type="match status" value="1"/>
</dbReference>
<sequence length="704" mass="77673">MRAKTERLPLQGKRAYGLQEDVFKEYIKADFQRRLYELYLAAGDDLLEMATARQKACHDVQFRIIPKYGFEPSRAGAVQCQMAFDYGTGQELHLRGTYLVFLVTQERQEAMVRRFLPQSEFGSAVGSRPHLDLLKRCKPTARSKLLPAEVMFALLSALGETYEREEVQAKLYETFLQAAGKPPEVAAQARQEVCAAIEGPVVAAFGYPGTPDGVFEAWYHCCNTLGGLGNFGSRGEWSYISERSTPCINYVLYLIDVVFHRSEIFVVAADGARTRVVVDLACDVKALKEQVQQETGIPELEQQLTLEGRELCNGAMLSSLVSLGGTVEVALVRRRPEVVSWLGRLREDSKARRPALSLKQAPEELLGDPEFILPAVQEHALALEFAAAALRADREVVRAAVEHSGKALRFAAEELRDDEEVVLWAVGQRGLALDYASDRLQGARAVVLAAVRQDGSALECAAVELRADREVVLEAVRGDGFAILMASEELQADVELATAAVRQDWKVLGYLSEELRASRQVAAAAVGESGAALKFVAPALRASRELVKTAIETCPEALHYAAQALRSDRELAMAAVQKDGTALRCVPPEAQDLEMALAAVRQTKLAVQFVAEPLQAAVAEARGWQQVPETSHVIDIGEARQKLKRHFQTLGLSEKAPEEEVKRRYRQLALRHHPDKHPDDPEGAKRRFQQIGGAYQAIKEVLGL</sequence>
<dbReference type="PROSITE" id="PS50076">
    <property type="entry name" value="DNAJ_2"/>
    <property type="match status" value="1"/>
</dbReference>
<dbReference type="PRINTS" id="PR00625">
    <property type="entry name" value="JDOMAIN"/>
</dbReference>
<dbReference type="InterPro" id="IPR025197">
    <property type="entry name" value="DUF4116"/>
</dbReference>
<dbReference type="PANTHER" id="PTHR24074">
    <property type="entry name" value="CO-CHAPERONE PROTEIN DJLA"/>
    <property type="match status" value="1"/>
</dbReference>
<evidence type="ECO:0000313" key="3">
    <source>
        <dbReference type="EMBL" id="CAE4593748.1"/>
    </source>
</evidence>
<gene>
    <name evidence="3" type="ORF">AMON00008_LOCUS25568</name>
</gene>
<evidence type="ECO:0000259" key="2">
    <source>
        <dbReference type="PROSITE" id="PS50076"/>
    </source>
</evidence>
<dbReference type="Gene3D" id="3.10.20.90">
    <property type="entry name" value="Phosphatidylinositol 3-kinase Catalytic Subunit, Chain A, domain 1"/>
    <property type="match status" value="1"/>
</dbReference>
<dbReference type="Pfam" id="PF00226">
    <property type="entry name" value="DnaJ"/>
    <property type="match status" value="1"/>
</dbReference>
<proteinExistence type="predicted"/>
<dbReference type="Pfam" id="PF13475">
    <property type="entry name" value="DUF4116"/>
    <property type="match status" value="3"/>
</dbReference>
<dbReference type="SUPFAM" id="SSF46565">
    <property type="entry name" value="Chaperone J-domain"/>
    <property type="match status" value="1"/>
</dbReference>
<dbReference type="EMBL" id="HBNR01037098">
    <property type="protein sequence ID" value="CAE4593748.1"/>
    <property type="molecule type" value="Transcribed_RNA"/>
</dbReference>
<dbReference type="AlphaFoldDB" id="A0A7S4VET2"/>
<protein>
    <recommendedName>
        <fullName evidence="4">J domain-containing protein</fullName>
    </recommendedName>
</protein>
<name>A0A7S4VET2_9DINO</name>
<reference evidence="3" key="1">
    <citation type="submission" date="2021-01" db="EMBL/GenBank/DDBJ databases">
        <authorList>
            <person name="Corre E."/>
            <person name="Pelletier E."/>
            <person name="Niang G."/>
            <person name="Scheremetjew M."/>
            <person name="Finn R."/>
            <person name="Kale V."/>
            <person name="Holt S."/>
            <person name="Cochrane G."/>
            <person name="Meng A."/>
            <person name="Brown T."/>
            <person name="Cohen L."/>
        </authorList>
    </citation>
    <scope>NUCLEOTIDE SEQUENCE</scope>
    <source>
        <strain evidence="3">CCMP3105</strain>
    </source>
</reference>
<dbReference type="PROSITE" id="PS50053">
    <property type="entry name" value="UBIQUITIN_2"/>
    <property type="match status" value="1"/>
</dbReference>
<dbReference type="CDD" id="cd17039">
    <property type="entry name" value="Ubl_ubiquitin_like"/>
    <property type="match status" value="1"/>
</dbReference>
<organism evidence="3">
    <name type="scientific">Alexandrium monilatum</name>
    <dbReference type="NCBI Taxonomy" id="311494"/>
    <lineage>
        <taxon>Eukaryota</taxon>
        <taxon>Sar</taxon>
        <taxon>Alveolata</taxon>
        <taxon>Dinophyceae</taxon>
        <taxon>Gonyaulacales</taxon>
        <taxon>Pyrocystaceae</taxon>
        <taxon>Alexandrium</taxon>
    </lineage>
</organism>
<feature type="domain" description="J" evidence="2">
    <location>
        <begin position="645"/>
        <end position="703"/>
    </location>
</feature>
<dbReference type="InterPro" id="IPR001623">
    <property type="entry name" value="DnaJ_domain"/>
</dbReference>
<dbReference type="InterPro" id="IPR000626">
    <property type="entry name" value="Ubiquitin-like_dom"/>
</dbReference>
<dbReference type="Pfam" id="PF00240">
    <property type="entry name" value="ubiquitin"/>
    <property type="match status" value="1"/>
</dbReference>
<evidence type="ECO:0000259" key="1">
    <source>
        <dbReference type="PROSITE" id="PS50053"/>
    </source>
</evidence>
<evidence type="ECO:0008006" key="4">
    <source>
        <dbReference type="Google" id="ProtNLM"/>
    </source>
</evidence>
<dbReference type="SUPFAM" id="SSF54236">
    <property type="entry name" value="Ubiquitin-like"/>
    <property type="match status" value="1"/>
</dbReference>
<accession>A0A7S4VET2</accession>
<dbReference type="InterPro" id="IPR029071">
    <property type="entry name" value="Ubiquitin-like_domsf"/>
</dbReference>
<dbReference type="Gene3D" id="1.10.287.110">
    <property type="entry name" value="DnaJ domain"/>
    <property type="match status" value="1"/>
</dbReference>
<dbReference type="InterPro" id="IPR050817">
    <property type="entry name" value="DjlA_DnaK_co-chaperone"/>
</dbReference>
<feature type="domain" description="Ubiquitin-like" evidence="1">
    <location>
        <begin position="262"/>
        <end position="320"/>
    </location>
</feature>
<dbReference type="InterPro" id="IPR036869">
    <property type="entry name" value="J_dom_sf"/>
</dbReference>
<dbReference type="SMART" id="SM00271">
    <property type="entry name" value="DnaJ"/>
    <property type="match status" value="1"/>
</dbReference>